<protein>
    <submittedName>
        <fullName evidence="2">Uncharacterized protein</fullName>
    </submittedName>
</protein>
<comment type="caution">
    <text evidence="2">The sequence shown here is derived from an EMBL/GenBank/DDBJ whole genome shotgun (WGS) entry which is preliminary data.</text>
</comment>
<name>A0ABQ8TTZ6_PERAM</name>
<gene>
    <name evidence="2" type="ORF">ANN_00943</name>
</gene>
<evidence type="ECO:0000313" key="3">
    <source>
        <dbReference type="Proteomes" id="UP001148838"/>
    </source>
</evidence>
<dbReference type="EMBL" id="JAJSOF020000003">
    <property type="protein sequence ID" value="KAJ4449542.1"/>
    <property type="molecule type" value="Genomic_DNA"/>
</dbReference>
<reference evidence="2 3" key="1">
    <citation type="journal article" date="2022" name="Allergy">
        <title>Genome assembly and annotation of Periplaneta americana reveal a comprehensive cockroach allergen profile.</title>
        <authorList>
            <person name="Wang L."/>
            <person name="Xiong Q."/>
            <person name="Saelim N."/>
            <person name="Wang L."/>
            <person name="Nong W."/>
            <person name="Wan A.T."/>
            <person name="Shi M."/>
            <person name="Liu X."/>
            <person name="Cao Q."/>
            <person name="Hui J.H.L."/>
            <person name="Sookrung N."/>
            <person name="Leung T.F."/>
            <person name="Tungtrongchitr A."/>
            <person name="Tsui S.K.W."/>
        </authorList>
    </citation>
    <scope>NUCLEOTIDE SEQUENCE [LARGE SCALE GENOMIC DNA]</scope>
    <source>
        <strain evidence="2">PWHHKU_190912</strain>
    </source>
</reference>
<proteinExistence type="predicted"/>
<feature type="compositionally biased region" description="Acidic residues" evidence="1">
    <location>
        <begin position="194"/>
        <end position="208"/>
    </location>
</feature>
<organism evidence="2 3">
    <name type="scientific">Periplaneta americana</name>
    <name type="common">American cockroach</name>
    <name type="synonym">Blatta americana</name>
    <dbReference type="NCBI Taxonomy" id="6978"/>
    <lineage>
        <taxon>Eukaryota</taxon>
        <taxon>Metazoa</taxon>
        <taxon>Ecdysozoa</taxon>
        <taxon>Arthropoda</taxon>
        <taxon>Hexapoda</taxon>
        <taxon>Insecta</taxon>
        <taxon>Pterygota</taxon>
        <taxon>Neoptera</taxon>
        <taxon>Polyneoptera</taxon>
        <taxon>Dictyoptera</taxon>
        <taxon>Blattodea</taxon>
        <taxon>Blattoidea</taxon>
        <taxon>Blattidae</taxon>
        <taxon>Blattinae</taxon>
        <taxon>Periplaneta</taxon>
    </lineage>
</organism>
<dbReference type="Proteomes" id="UP001148838">
    <property type="component" value="Unassembled WGS sequence"/>
</dbReference>
<feature type="region of interest" description="Disordered" evidence="1">
    <location>
        <begin position="182"/>
        <end position="216"/>
    </location>
</feature>
<evidence type="ECO:0000313" key="2">
    <source>
        <dbReference type="EMBL" id="KAJ4449542.1"/>
    </source>
</evidence>
<accession>A0ABQ8TTZ6</accession>
<evidence type="ECO:0000256" key="1">
    <source>
        <dbReference type="SAM" id="MobiDB-lite"/>
    </source>
</evidence>
<sequence length="231" mass="26543">MRPRIRHRLSDIRLMIGKTTDKTSSSFYCDCRKSVLLHVGLLVEALAAELAGVRSRVRVDEQVRGQRGRALERLAALLALQHMSHAVKRESHVTHADVLFSNQEINRERIDNIKLDSHYTSHHRHITDQQRCIKTLYNAFCMVAFTYSHSPSTARTVWDSRGECFDVTWTYLLIEIRRKRNVEPQGSDDSNNQGEEESLNNDTNEETAEIVASHPQDLRKSVLPEARTLIL</sequence>
<keyword evidence="3" id="KW-1185">Reference proteome</keyword>